<keyword evidence="5 11" id="KW-0863">Zinc-finger</keyword>
<evidence type="ECO:0000256" key="8">
    <source>
        <dbReference type="ARBA" id="ARBA00023125"/>
    </source>
</evidence>
<keyword evidence="3" id="KW-0479">Metal-binding</keyword>
<feature type="region of interest" description="Disordered" evidence="12">
    <location>
        <begin position="283"/>
        <end position="302"/>
    </location>
</feature>
<feature type="domain" description="C2H2-type" evidence="13">
    <location>
        <begin position="621"/>
        <end position="648"/>
    </location>
</feature>
<dbReference type="Pfam" id="PF01352">
    <property type="entry name" value="KRAB"/>
    <property type="match status" value="1"/>
</dbReference>
<evidence type="ECO:0000256" key="9">
    <source>
        <dbReference type="ARBA" id="ARBA00023163"/>
    </source>
</evidence>
<name>A0A9F5JAW0_PYTBI</name>
<feature type="domain" description="C2H2-type" evidence="13">
    <location>
        <begin position="509"/>
        <end position="536"/>
    </location>
</feature>
<dbReference type="Gene3D" id="3.30.160.60">
    <property type="entry name" value="Classic Zinc Finger"/>
    <property type="match status" value="10"/>
</dbReference>
<dbReference type="GO" id="GO:0005694">
    <property type="term" value="C:chromosome"/>
    <property type="evidence" value="ECO:0007669"/>
    <property type="project" value="UniProtKB-ARBA"/>
</dbReference>
<dbReference type="Pfam" id="PF13465">
    <property type="entry name" value="zf-H2C2_2"/>
    <property type="match status" value="1"/>
</dbReference>
<dbReference type="GO" id="GO:0008270">
    <property type="term" value="F:zinc ion binding"/>
    <property type="evidence" value="ECO:0007669"/>
    <property type="project" value="UniProtKB-KW"/>
</dbReference>
<dbReference type="InterPro" id="IPR036236">
    <property type="entry name" value="Znf_C2H2_sf"/>
</dbReference>
<dbReference type="OrthoDB" id="9005750at2759"/>
<dbReference type="Gene3D" id="1.10.4020.10">
    <property type="entry name" value="DNA breaking-rejoining enzymes"/>
    <property type="match status" value="1"/>
</dbReference>
<feature type="domain" description="KRAB" evidence="15">
    <location>
        <begin position="204"/>
        <end position="289"/>
    </location>
</feature>
<keyword evidence="4" id="KW-0677">Repeat</keyword>
<evidence type="ECO:0000256" key="11">
    <source>
        <dbReference type="PROSITE-ProRule" id="PRU00042"/>
    </source>
</evidence>
<dbReference type="SMART" id="SM00431">
    <property type="entry name" value="SCAN"/>
    <property type="match status" value="1"/>
</dbReference>
<reference evidence="17" key="1">
    <citation type="submission" date="2025-08" db="UniProtKB">
        <authorList>
            <consortium name="RefSeq"/>
        </authorList>
    </citation>
    <scope>IDENTIFICATION</scope>
    <source>
        <tissue evidence="17">Liver</tissue>
    </source>
</reference>
<dbReference type="SMART" id="SM00355">
    <property type="entry name" value="ZnF_C2H2"/>
    <property type="match status" value="10"/>
</dbReference>
<comment type="similarity">
    <text evidence="2">Belongs to the krueppel C2H2-type zinc-finger protein family.</text>
</comment>
<keyword evidence="6" id="KW-0862">Zinc</keyword>
<dbReference type="PROSITE" id="PS50804">
    <property type="entry name" value="SCAN_BOX"/>
    <property type="match status" value="1"/>
</dbReference>
<keyword evidence="9" id="KW-0804">Transcription</keyword>
<feature type="compositionally biased region" description="Basic and acidic residues" evidence="12">
    <location>
        <begin position="283"/>
        <end position="292"/>
    </location>
</feature>
<evidence type="ECO:0000313" key="16">
    <source>
        <dbReference type="Proteomes" id="UP000695026"/>
    </source>
</evidence>
<evidence type="ECO:0000259" key="13">
    <source>
        <dbReference type="PROSITE" id="PS50157"/>
    </source>
</evidence>
<dbReference type="FunFam" id="3.30.160.60:FF:000060">
    <property type="entry name" value="zinc finger protein 436"/>
    <property type="match status" value="1"/>
</dbReference>
<gene>
    <name evidence="17" type="primary">LOC112542492</name>
</gene>
<evidence type="ECO:0000256" key="10">
    <source>
        <dbReference type="ARBA" id="ARBA00023242"/>
    </source>
</evidence>
<dbReference type="SMART" id="SM00349">
    <property type="entry name" value="KRAB"/>
    <property type="match status" value="1"/>
</dbReference>
<dbReference type="GeneID" id="112542492"/>
<protein>
    <submittedName>
        <fullName evidence="17">Zinc finger protein 331-like</fullName>
    </submittedName>
</protein>
<dbReference type="FunFam" id="3.30.160.60:FF:002343">
    <property type="entry name" value="Zinc finger protein 33A"/>
    <property type="match status" value="2"/>
</dbReference>
<evidence type="ECO:0000313" key="17">
    <source>
        <dbReference type="RefSeq" id="XP_025031293.1"/>
    </source>
</evidence>
<dbReference type="PROSITE" id="PS50805">
    <property type="entry name" value="KRAB"/>
    <property type="match status" value="1"/>
</dbReference>
<dbReference type="KEGG" id="pbi:112542492"/>
<evidence type="ECO:0000256" key="12">
    <source>
        <dbReference type="SAM" id="MobiDB-lite"/>
    </source>
</evidence>
<dbReference type="AlphaFoldDB" id="A0A9F5JAW0"/>
<evidence type="ECO:0000256" key="3">
    <source>
        <dbReference type="ARBA" id="ARBA00022723"/>
    </source>
</evidence>
<evidence type="ECO:0000256" key="1">
    <source>
        <dbReference type="ARBA" id="ARBA00004123"/>
    </source>
</evidence>
<dbReference type="RefSeq" id="XP_025031293.1">
    <property type="nucleotide sequence ID" value="XM_025175525.1"/>
</dbReference>
<dbReference type="CDD" id="cd07765">
    <property type="entry name" value="KRAB_A-box"/>
    <property type="match status" value="1"/>
</dbReference>
<keyword evidence="16" id="KW-1185">Reference proteome</keyword>
<dbReference type="CDD" id="cd07936">
    <property type="entry name" value="SCAN"/>
    <property type="match status" value="1"/>
</dbReference>
<evidence type="ECO:0000256" key="6">
    <source>
        <dbReference type="ARBA" id="ARBA00022833"/>
    </source>
</evidence>
<dbReference type="InterPro" id="IPR036051">
    <property type="entry name" value="KRAB_dom_sf"/>
</dbReference>
<feature type="domain" description="C2H2-type" evidence="13">
    <location>
        <begin position="453"/>
        <end position="480"/>
    </location>
</feature>
<feature type="domain" description="C2H2-type" evidence="13">
    <location>
        <begin position="397"/>
        <end position="424"/>
    </location>
</feature>
<dbReference type="PANTHER" id="PTHR24393:SF131">
    <property type="entry name" value="ZINC FINGER PROTEIN 680"/>
    <property type="match status" value="1"/>
</dbReference>
<dbReference type="PANTHER" id="PTHR24393">
    <property type="entry name" value="ZINC FINGER PROTEIN"/>
    <property type="match status" value="1"/>
</dbReference>
<dbReference type="InterPro" id="IPR013087">
    <property type="entry name" value="Znf_C2H2_type"/>
</dbReference>
<dbReference type="PROSITE" id="PS50157">
    <property type="entry name" value="ZINC_FINGER_C2H2_2"/>
    <property type="match status" value="10"/>
</dbReference>
<feature type="domain" description="SCAN box" evidence="14">
    <location>
        <begin position="44"/>
        <end position="121"/>
    </location>
</feature>
<dbReference type="SUPFAM" id="SSF47353">
    <property type="entry name" value="Retrovirus capsid dimerization domain-like"/>
    <property type="match status" value="1"/>
</dbReference>
<dbReference type="InterPro" id="IPR003309">
    <property type="entry name" value="SCAN_dom"/>
</dbReference>
<dbReference type="FunFam" id="3.30.160.60:FF:001732">
    <property type="entry name" value="Zgc:162936"/>
    <property type="match status" value="1"/>
</dbReference>
<dbReference type="PROSITE" id="PS00028">
    <property type="entry name" value="ZINC_FINGER_C2H2_1"/>
    <property type="match status" value="10"/>
</dbReference>
<dbReference type="InterPro" id="IPR038269">
    <property type="entry name" value="SCAN_sf"/>
</dbReference>
<evidence type="ECO:0000256" key="4">
    <source>
        <dbReference type="ARBA" id="ARBA00022737"/>
    </source>
</evidence>
<feature type="domain" description="C2H2-type" evidence="13">
    <location>
        <begin position="537"/>
        <end position="564"/>
    </location>
</feature>
<feature type="domain" description="C2H2-type" evidence="13">
    <location>
        <begin position="565"/>
        <end position="592"/>
    </location>
</feature>
<keyword evidence="10" id="KW-0539">Nucleus</keyword>
<dbReference type="GO" id="GO:0005634">
    <property type="term" value="C:nucleus"/>
    <property type="evidence" value="ECO:0007669"/>
    <property type="project" value="UniProtKB-SubCell"/>
</dbReference>
<feature type="domain" description="C2H2-type" evidence="13">
    <location>
        <begin position="593"/>
        <end position="620"/>
    </location>
</feature>
<dbReference type="FunFam" id="3.30.160.60:FF:001997">
    <property type="entry name" value="Uncharacterized protein"/>
    <property type="match status" value="1"/>
</dbReference>
<sequence length="648" mass="74482">MECMDPPGEGTLHVLHGTQPEIRGKGAGQKNAVDEIISLHHRCQRFRDFHYEEAKGPRVVCSQLHYLCSQWLKPKRRTKAEMLDLVLLEQFLTVLPPEMESWVRECGAETSSQAVALAEGFLLGQEEEKKQEEMQSQGPLVEMVAECPKATGHFSQEQLLREISPEDPSQNTLSGSRTSLVFVELAPHDCRRETTPVIPALCPVSFEEVAVYFTEEEWALMGSEQRALHGEVMLENSRNMASLGADGQEDKNDEETRMLSLQTIKQEVQEEIFQYPWGLKRPESHQFSDTEKPSSQSAGSHDFLTQEHWKENETNDFLMRGEIFKDEPDLSNRYRIHMERQLCEYRQRQMSSEVSVRLYQGVATEKKQYVCKECGKHFCDSHSLMRHERIHTGEKPYKCTECGQSFSQSSNLISHKRIHTGEKPFTCTQCGKCFRRSTSLTYHERNHTGVKPYKCKECGKHFCDSHSLTRHEKIHSGEKPFKCTECGKSFSQSTYLTYHKMTHTGEKPYQCKICGKSFIMSSSLTYHERIHTGEKPYKCLECGKSFLQSCHLTSHKRIHTGEKPYKCKECGKDFCDSHSLTRHERIHTGEKPYKCMVCGKSFRRGSSLTDHERIHTGEKPYQCMECGKRFTHSGHLSSHKSIHGGETV</sequence>
<dbReference type="Pfam" id="PF02023">
    <property type="entry name" value="SCAN"/>
    <property type="match status" value="1"/>
</dbReference>
<evidence type="ECO:0000259" key="15">
    <source>
        <dbReference type="PROSITE" id="PS50805"/>
    </source>
</evidence>
<dbReference type="FunFam" id="1.10.4020.10:FF:000005">
    <property type="entry name" value="Uncharacterized protein"/>
    <property type="match status" value="1"/>
</dbReference>
<organism evidence="16 17">
    <name type="scientific">Python bivittatus</name>
    <name type="common">Burmese python</name>
    <name type="synonym">Python molurus bivittatus</name>
    <dbReference type="NCBI Taxonomy" id="176946"/>
    <lineage>
        <taxon>Eukaryota</taxon>
        <taxon>Metazoa</taxon>
        <taxon>Chordata</taxon>
        <taxon>Craniata</taxon>
        <taxon>Vertebrata</taxon>
        <taxon>Euteleostomi</taxon>
        <taxon>Lepidosauria</taxon>
        <taxon>Squamata</taxon>
        <taxon>Bifurcata</taxon>
        <taxon>Unidentata</taxon>
        <taxon>Episquamata</taxon>
        <taxon>Toxicofera</taxon>
        <taxon>Serpentes</taxon>
        <taxon>Henophidia</taxon>
        <taxon>Pythonidae</taxon>
        <taxon>Python</taxon>
    </lineage>
</organism>
<evidence type="ECO:0000256" key="7">
    <source>
        <dbReference type="ARBA" id="ARBA00023015"/>
    </source>
</evidence>
<dbReference type="Gene3D" id="6.10.140.140">
    <property type="match status" value="1"/>
</dbReference>
<dbReference type="FunFam" id="3.30.160.60:FF:002090">
    <property type="entry name" value="Zinc finger protein 473"/>
    <property type="match status" value="1"/>
</dbReference>
<dbReference type="GO" id="GO:0001228">
    <property type="term" value="F:DNA-binding transcription activator activity, RNA polymerase II-specific"/>
    <property type="evidence" value="ECO:0007669"/>
    <property type="project" value="TreeGrafter"/>
</dbReference>
<feature type="domain" description="C2H2-type" evidence="13">
    <location>
        <begin position="481"/>
        <end position="508"/>
    </location>
</feature>
<dbReference type="SUPFAM" id="SSF57667">
    <property type="entry name" value="beta-beta-alpha zinc fingers"/>
    <property type="match status" value="6"/>
</dbReference>
<comment type="subcellular location">
    <subcellularLocation>
        <location evidence="1">Nucleus</location>
    </subcellularLocation>
</comment>
<dbReference type="GO" id="GO:0000978">
    <property type="term" value="F:RNA polymerase II cis-regulatory region sequence-specific DNA binding"/>
    <property type="evidence" value="ECO:0007669"/>
    <property type="project" value="TreeGrafter"/>
</dbReference>
<dbReference type="Pfam" id="PF00096">
    <property type="entry name" value="zf-C2H2"/>
    <property type="match status" value="7"/>
</dbReference>
<feature type="domain" description="C2H2-type" evidence="13">
    <location>
        <begin position="425"/>
        <end position="452"/>
    </location>
</feature>
<feature type="domain" description="C2H2-type" evidence="13">
    <location>
        <begin position="369"/>
        <end position="396"/>
    </location>
</feature>
<dbReference type="OMA" id="KHFCDSH"/>
<evidence type="ECO:0000256" key="5">
    <source>
        <dbReference type="ARBA" id="ARBA00022771"/>
    </source>
</evidence>
<dbReference type="FunFam" id="3.30.160.60:FF:000620">
    <property type="entry name" value="Zinc finger protein 263"/>
    <property type="match status" value="1"/>
</dbReference>
<dbReference type="InterPro" id="IPR001909">
    <property type="entry name" value="KRAB"/>
</dbReference>
<dbReference type="SUPFAM" id="SSF109640">
    <property type="entry name" value="KRAB domain (Kruppel-associated box)"/>
    <property type="match status" value="1"/>
</dbReference>
<keyword evidence="7" id="KW-0805">Transcription regulation</keyword>
<dbReference type="Proteomes" id="UP000695026">
    <property type="component" value="Unplaced"/>
</dbReference>
<accession>A0A9F5JAW0</accession>
<keyword evidence="8" id="KW-0238">DNA-binding</keyword>
<dbReference type="FunFam" id="3.30.160.60:FF:000016">
    <property type="entry name" value="zinc finger protein 37 homolog"/>
    <property type="match status" value="2"/>
</dbReference>
<evidence type="ECO:0000256" key="2">
    <source>
        <dbReference type="ARBA" id="ARBA00006991"/>
    </source>
</evidence>
<dbReference type="FunFam" id="3.30.160.60:FF:000990">
    <property type="entry name" value="zinc finger protein 629 isoform X2"/>
    <property type="match status" value="1"/>
</dbReference>
<proteinExistence type="inferred from homology"/>
<evidence type="ECO:0000259" key="14">
    <source>
        <dbReference type="PROSITE" id="PS50804"/>
    </source>
</evidence>